<geneLocation type="chloroplast" evidence="1"/>
<keyword evidence="1" id="KW-0934">Plastid</keyword>
<dbReference type="GeneID" id="3562538"/>
<proteinExistence type="predicted"/>
<keyword evidence="1" id="KW-0150">Chloroplast</keyword>
<dbReference type="RefSeq" id="YP_277391.1">
    <property type="nucleotide sequence ID" value="NC_007288.1"/>
</dbReference>
<evidence type="ECO:0000313" key="1">
    <source>
        <dbReference type="EMBL" id="AAX13890.1"/>
    </source>
</evidence>
<organism evidence="1">
    <name type="scientific">Emiliania huxleyi</name>
    <name type="common">Coccolithophore</name>
    <name type="synonym">Pontosphaera huxleyi</name>
    <dbReference type="NCBI Taxonomy" id="2903"/>
    <lineage>
        <taxon>Eukaryota</taxon>
        <taxon>Haptista</taxon>
        <taxon>Haptophyta</taxon>
        <taxon>Prymnesiophyceae</taxon>
        <taxon>Isochrysidales</taxon>
        <taxon>Noelaerhabdaceae</taxon>
        <taxon>Emiliania</taxon>
    </lineage>
</organism>
<dbReference type="EMBL" id="AY741371">
    <property type="protein sequence ID" value="AAX13890.1"/>
    <property type="molecule type" value="Genomic_DNA"/>
</dbReference>
<sequence>MWISLIRTKSFEVCYLNNFNGSIGRRSSTSIFNKGAINIIYKLYL</sequence>
<dbReference type="AlphaFoldDB" id="Q4G376"/>
<accession>Q4G376</accession>
<name>Q4G376_EMIHU</name>
<protein>
    <submittedName>
        <fullName evidence="1">Uncharacterized protein</fullName>
    </submittedName>
</protein>
<reference evidence="1" key="1">
    <citation type="journal article" date="2005" name="DNA Res.">
        <title>The complete plastid genome sequence of the haptophyte Emiliania huxleyi: a comparison to other plastid genomes.</title>
        <authorList>
            <person name="Sanchez-Puerta M.V."/>
            <person name="Bachvaroff T.R."/>
            <person name="Delwiche C.F."/>
        </authorList>
    </citation>
    <scope>NUCLEOTIDE SEQUENCE</scope>
    <source>
        <strain evidence="1">CCMP 373</strain>
    </source>
</reference>